<name>A0ABY8AN97_9ACTN</name>
<dbReference type="EMBL" id="CP095749">
    <property type="protein sequence ID" value="WEB45056.1"/>
    <property type="molecule type" value="Genomic_DNA"/>
</dbReference>
<reference evidence="1 2" key="1">
    <citation type="submission" date="2022-03" db="EMBL/GenBank/DDBJ databases">
        <title>Streptomyces yunnanensis P86,complete genome.</title>
        <authorList>
            <person name="Chen S."/>
            <person name="Zhang Q."/>
        </authorList>
    </citation>
    <scope>NUCLEOTIDE SEQUENCE [LARGE SCALE GENOMIC DNA]</scope>
    <source>
        <strain evidence="1 2">P86</strain>
    </source>
</reference>
<dbReference type="SUPFAM" id="SSF52540">
    <property type="entry name" value="P-loop containing nucleoside triphosphate hydrolases"/>
    <property type="match status" value="1"/>
</dbReference>
<proteinExistence type="predicted"/>
<keyword evidence="2" id="KW-1185">Reference proteome</keyword>
<gene>
    <name evidence="1" type="ORF">MOV08_41040</name>
</gene>
<dbReference type="RefSeq" id="WP_275311280.1">
    <property type="nucleotide sequence ID" value="NZ_CP095749.1"/>
</dbReference>
<protein>
    <submittedName>
        <fullName evidence="1">Uncharacterized protein</fullName>
    </submittedName>
</protein>
<organism evidence="1 2">
    <name type="scientific">Streptomyces yunnanensis</name>
    <dbReference type="NCBI Taxonomy" id="156453"/>
    <lineage>
        <taxon>Bacteria</taxon>
        <taxon>Bacillati</taxon>
        <taxon>Actinomycetota</taxon>
        <taxon>Actinomycetes</taxon>
        <taxon>Kitasatosporales</taxon>
        <taxon>Streptomycetaceae</taxon>
        <taxon>Streptomyces</taxon>
    </lineage>
</organism>
<accession>A0ABY8AN97</accession>
<dbReference type="Proteomes" id="UP001218629">
    <property type="component" value="Chromosome"/>
</dbReference>
<sequence>MTMHLISVIGSSPGVGKSTLCRAIAEWLGNTGASVDHFEEADILTRSAFRPVAEEFAGGDGTVRPATLVECTRAYVAESLAAGKDYLVTDALLPFIPSLVAWGHDEGTLVHVMGELARAVEPAQVTVVYVHDDPATALRRAVEREGDAWEDWYVRKLAGSPGTRAVHDLASAAAHLRYEADLTRRLLARTPWHVLGVDVGDLDAQETYAHARGRLVEVLGR</sequence>
<dbReference type="Gene3D" id="3.40.50.300">
    <property type="entry name" value="P-loop containing nucleotide triphosphate hydrolases"/>
    <property type="match status" value="1"/>
</dbReference>
<dbReference type="InterPro" id="IPR027417">
    <property type="entry name" value="P-loop_NTPase"/>
</dbReference>
<evidence type="ECO:0000313" key="2">
    <source>
        <dbReference type="Proteomes" id="UP001218629"/>
    </source>
</evidence>
<evidence type="ECO:0000313" key="1">
    <source>
        <dbReference type="EMBL" id="WEB45056.1"/>
    </source>
</evidence>